<proteinExistence type="predicted"/>
<dbReference type="Proteomes" id="UP001152795">
    <property type="component" value="Unassembled WGS sequence"/>
</dbReference>
<name>A0A6S7IU56_PARCT</name>
<evidence type="ECO:0000313" key="1">
    <source>
        <dbReference type="EMBL" id="CAB4022894.1"/>
    </source>
</evidence>
<gene>
    <name evidence="1" type="ORF">PACLA_8A089844</name>
</gene>
<accession>A0A6S7IU56</accession>
<dbReference type="EMBL" id="CACRXK020012214">
    <property type="protein sequence ID" value="CAB4022894.1"/>
    <property type="molecule type" value="Genomic_DNA"/>
</dbReference>
<comment type="caution">
    <text evidence="1">The sequence shown here is derived from an EMBL/GenBank/DDBJ whole genome shotgun (WGS) entry which is preliminary data.</text>
</comment>
<dbReference type="AlphaFoldDB" id="A0A6S7IU56"/>
<evidence type="ECO:0000313" key="2">
    <source>
        <dbReference type="Proteomes" id="UP001152795"/>
    </source>
</evidence>
<reference evidence="1" key="1">
    <citation type="submission" date="2020-04" db="EMBL/GenBank/DDBJ databases">
        <authorList>
            <person name="Alioto T."/>
            <person name="Alioto T."/>
            <person name="Gomez Garrido J."/>
        </authorList>
    </citation>
    <scope>NUCLEOTIDE SEQUENCE</scope>
    <source>
        <strain evidence="1">A484AB</strain>
    </source>
</reference>
<sequence length="55" mass="6468">SDEDKLENDYEDEFLDEANSLKETSDDIIARLKIRSMKQTERHNDRMAELNLPGK</sequence>
<protein>
    <submittedName>
        <fullName evidence="1">Uncharacterized protein</fullName>
    </submittedName>
</protein>
<keyword evidence="2" id="KW-1185">Reference proteome</keyword>
<feature type="non-terminal residue" evidence="1">
    <location>
        <position position="55"/>
    </location>
</feature>
<organism evidence="1 2">
    <name type="scientific">Paramuricea clavata</name>
    <name type="common">Red gorgonian</name>
    <name type="synonym">Violescent sea-whip</name>
    <dbReference type="NCBI Taxonomy" id="317549"/>
    <lineage>
        <taxon>Eukaryota</taxon>
        <taxon>Metazoa</taxon>
        <taxon>Cnidaria</taxon>
        <taxon>Anthozoa</taxon>
        <taxon>Octocorallia</taxon>
        <taxon>Malacalcyonacea</taxon>
        <taxon>Plexauridae</taxon>
        <taxon>Paramuricea</taxon>
    </lineage>
</organism>